<keyword evidence="5 12" id="KW-0067">ATP-binding</keyword>
<dbReference type="GO" id="GO:0010043">
    <property type="term" value="P:response to zinc ion"/>
    <property type="evidence" value="ECO:0007669"/>
    <property type="project" value="TreeGrafter"/>
</dbReference>
<dbReference type="PANTHER" id="PTHR42734:SF9">
    <property type="entry name" value="ZINC IMPORT ATP-BINDING PROTEIN ZNUC"/>
    <property type="match status" value="1"/>
</dbReference>
<protein>
    <submittedName>
        <fullName evidence="12">Metal ABC transporter ATP-binding protein</fullName>
    </submittedName>
</protein>
<evidence type="ECO:0000256" key="10">
    <source>
        <dbReference type="SAM" id="MobiDB-lite"/>
    </source>
</evidence>
<dbReference type="OrthoDB" id="9780942at2"/>
<dbReference type="Proteomes" id="UP000252023">
    <property type="component" value="Chromosome"/>
</dbReference>
<dbReference type="GO" id="GO:0006829">
    <property type="term" value="P:zinc ion transport"/>
    <property type="evidence" value="ECO:0007669"/>
    <property type="project" value="UniProtKB-KW"/>
</dbReference>
<dbReference type="SUPFAM" id="SSF52540">
    <property type="entry name" value="P-loop containing nucleoside triphosphate hydrolases"/>
    <property type="match status" value="1"/>
</dbReference>
<evidence type="ECO:0000256" key="7">
    <source>
        <dbReference type="ARBA" id="ARBA00022967"/>
    </source>
</evidence>
<keyword evidence="13" id="KW-1185">Reference proteome</keyword>
<dbReference type="InterPro" id="IPR050153">
    <property type="entry name" value="Metal_Ion_Import_ABC"/>
</dbReference>
<proteinExistence type="predicted"/>
<reference evidence="13" key="1">
    <citation type="submission" date="2018-07" db="EMBL/GenBank/DDBJ databases">
        <title>Genome sequencing of Paracoccus sp. SC2-6.</title>
        <authorList>
            <person name="Heo J."/>
            <person name="Kim S.-J."/>
            <person name="Kwon S.-W."/>
        </authorList>
    </citation>
    <scope>NUCLEOTIDE SEQUENCE [LARGE SCALE GENOMIC DNA]</scope>
    <source>
        <strain evidence="13">SC2-6</strain>
    </source>
</reference>
<evidence type="ECO:0000259" key="11">
    <source>
        <dbReference type="PROSITE" id="PS50893"/>
    </source>
</evidence>
<dbReference type="KEGG" id="pars:DRW48_08280"/>
<name>A0A344PP61_9RHOB</name>
<keyword evidence="6" id="KW-0864">Zinc transport</keyword>
<evidence type="ECO:0000256" key="6">
    <source>
        <dbReference type="ARBA" id="ARBA00022906"/>
    </source>
</evidence>
<dbReference type="GO" id="GO:0005524">
    <property type="term" value="F:ATP binding"/>
    <property type="evidence" value="ECO:0007669"/>
    <property type="project" value="UniProtKB-KW"/>
</dbReference>
<evidence type="ECO:0000256" key="1">
    <source>
        <dbReference type="ARBA" id="ARBA00022448"/>
    </source>
</evidence>
<evidence type="ECO:0000313" key="12">
    <source>
        <dbReference type="EMBL" id="AXC51166.1"/>
    </source>
</evidence>
<dbReference type="InterPro" id="IPR017871">
    <property type="entry name" value="ABC_transporter-like_CS"/>
</dbReference>
<dbReference type="Pfam" id="PF00005">
    <property type="entry name" value="ABC_tran"/>
    <property type="match status" value="1"/>
</dbReference>
<dbReference type="RefSeq" id="WP_114077454.1">
    <property type="nucleotide sequence ID" value="NZ_CP030918.1"/>
</dbReference>
<dbReference type="SMART" id="SM00382">
    <property type="entry name" value="AAA"/>
    <property type="match status" value="1"/>
</dbReference>
<dbReference type="AlphaFoldDB" id="A0A344PP61"/>
<feature type="domain" description="ABC transporter" evidence="11">
    <location>
        <begin position="4"/>
        <end position="219"/>
    </location>
</feature>
<evidence type="ECO:0000256" key="9">
    <source>
        <dbReference type="ARBA" id="ARBA00023136"/>
    </source>
</evidence>
<keyword evidence="3" id="KW-0547">Nucleotide-binding</keyword>
<accession>A0A344PP61</accession>
<evidence type="ECO:0000256" key="8">
    <source>
        <dbReference type="ARBA" id="ARBA00023065"/>
    </source>
</evidence>
<keyword evidence="7" id="KW-1278">Translocase</keyword>
<keyword evidence="4" id="KW-0862">Zinc</keyword>
<evidence type="ECO:0000256" key="2">
    <source>
        <dbReference type="ARBA" id="ARBA00022475"/>
    </source>
</evidence>
<keyword evidence="9" id="KW-0472">Membrane</keyword>
<evidence type="ECO:0000256" key="5">
    <source>
        <dbReference type="ARBA" id="ARBA00022840"/>
    </source>
</evidence>
<dbReference type="PROSITE" id="PS50893">
    <property type="entry name" value="ABC_TRANSPORTER_2"/>
    <property type="match status" value="1"/>
</dbReference>
<sequence>MSLIDARDLTVRLGGTLILDRVSLSVEPGEIITIVGPNGSGKSTLLRALIGAVPLASGSVTRAPGLRIGYVPQRLHVDPSLPLTVRRFLSLPRPEADAAIADALSRAGVEGLAGRQVGALSGGQLQRVLLARALLGRPQLLMLDEPTQGLDQPASAAFYRAIEAARADLGCAVVMVSHDLHVVMSASDRVICLNTHICCEGHPEVVASAPAYRALFGDGTMGTLALYRHHHHGHSHDDDGGPVPAQGCDHDHS</sequence>
<dbReference type="EMBL" id="CP030918">
    <property type="protein sequence ID" value="AXC51166.1"/>
    <property type="molecule type" value="Genomic_DNA"/>
</dbReference>
<keyword evidence="8" id="KW-0406">Ion transport</keyword>
<dbReference type="PROSITE" id="PS00211">
    <property type="entry name" value="ABC_TRANSPORTER_1"/>
    <property type="match status" value="1"/>
</dbReference>
<gene>
    <name evidence="12" type="ORF">DRW48_08280</name>
</gene>
<dbReference type="InterPro" id="IPR003439">
    <property type="entry name" value="ABC_transporter-like_ATP-bd"/>
</dbReference>
<dbReference type="Gene3D" id="3.40.50.300">
    <property type="entry name" value="P-loop containing nucleotide triphosphate hydrolases"/>
    <property type="match status" value="1"/>
</dbReference>
<dbReference type="CDD" id="cd03235">
    <property type="entry name" value="ABC_Metallic_Cations"/>
    <property type="match status" value="1"/>
</dbReference>
<organism evidence="12 13">
    <name type="scientific">Paracoccus suum</name>
    <dbReference type="NCBI Taxonomy" id="2259340"/>
    <lineage>
        <taxon>Bacteria</taxon>
        <taxon>Pseudomonadati</taxon>
        <taxon>Pseudomonadota</taxon>
        <taxon>Alphaproteobacteria</taxon>
        <taxon>Rhodobacterales</taxon>
        <taxon>Paracoccaceae</taxon>
        <taxon>Paracoccus</taxon>
    </lineage>
</organism>
<keyword evidence="1" id="KW-0813">Transport</keyword>
<evidence type="ECO:0000256" key="4">
    <source>
        <dbReference type="ARBA" id="ARBA00022833"/>
    </source>
</evidence>
<dbReference type="GO" id="GO:0016887">
    <property type="term" value="F:ATP hydrolysis activity"/>
    <property type="evidence" value="ECO:0007669"/>
    <property type="project" value="InterPro"/>
</dbReference>
<feature type="region of interest" description="Disordered" evidence="10">
    <location>
        <begin position="230"/>
        <end position="253"/>
    </location>
</feature>
<evidence type="ECO:0000256" key="3">
    <source>
        <dbReference type="ARBA" id="ARBA00022741"/>
    </source>
</evidence>
<dbReference type="InterPro" id="IPR003593">
    <property type="entry name" value="AAA+_ATPase"/>
</dbReference>
<keyword evidence="2" id="KW-1003">Cell membrane</keyword>
<dbReference type="PANTHER" id="PTHR42734">
    <property type="entry name" value="METAL TRANSPORT SYSTEM ATP-BINDING PROTEIN TM_0124-RELATED"/>
    <property type="match status" value="1"/>
</dbReference>
<evidence type="ECO:0000313" key="13">
    <source>
        <dbReference type="Proteomes" id="UP000252023"/>
    </source>
</evidence>
<dbReference type="InterPro" id="IPR027417">
    <property type="entry name" value="P-loop_NTPase"/>
</dbReference>